<dbReference type="Gene3D" id="1.10.1040.10">
    <property type="entry name" value="N-(1-d-carboxylethyl)-l-norvaline Dehydrogenase, domain 2"/>
    <property type="match status" value="1"/>
</dbReference>
<evidence type="ECO:0000259" key="6">
    <source>
        <dbReference type="Pfam" id="PF14833"/>
    </source>
</evidence>
<dbReference type="InterPro" id="IPR013328">
    <property type="entry name" value="6PGD_dom2"/>
</dbReference>
<organism evidence="7 8">
    <name type="scientific">Bordetella genomosp. 13</name>
    <dbReference type="NCBI Taxonomy" id="463040"/>
    <lineage>
        <taxon>Bacteria</taxon>
        <taxon>Pseudomonadati</taxon>
        <taxon>Pseudomonadota</taxon>
        <taxon>Betaproteobacteria</taxon>
        <taxon>Burkholderiales</taxon>
        <taxon>Alcaligenaceae</taxon>
        <taxon>Bordetella</taxon>
    </lineage>
</organism>
<keyword evidence="3" id="KW-0520">NAD</keyword>
<dbReference type="PANTHER" id="PTHR43060:SF15">
    <property type="entry name" value="3-HYDROXYISOBUTYRATE DEHYDROGENASE-LIKE 1, MITOCHONDRIAL-RELATED"/>
    <property type="match status" value="1"/>
</dbReference>
<dbReference type="Pfam" id="PF03446">
    <property type="entry name" value="NAD_binding_2"/>
    <property type="match status" value="1"/>
</dbReference>
<accession>A0A1W6ZFC9</accession>
<reference evidence="7 8" key="1">
    <citation type="submission" date="2017-05" db="EMBL/GenBank/DDBJ databases">
        <title>Complete and WGS of Bordetella genogroups.</title>
        <authorList>
            <person name="Spilker T."/>
            <person name="LiPuma J."/>
        </authorList>
    </citation>
    <scope>NUCLEOTIDE SEQUENCE [LARGE SCALE GENOMIC DNA]</scope>
    <source>
        <strain evidence="7 8">AU7206</strain>
    </source>
</reference>
<dbReference type="Pfam" id="PF14833">
    <property type="entry name" value="NAD_binding_11"/>
    <property type="match status" value="1"/>
</dbReference>
<dbReference type="EMBL" id="CP021111">
    <property type="protein sequence ID" value="ARP96007.1"/>
    <property type="molecule type" value="Genomic_DNA"/>
</dbReference>
<evidence type="ECO:0000313" key="8">
    <source>
        <dbReference type="Proteomes" id="UP000194161"/>
    </source>
</evidence>
<dbReference type="PIRSF" id="PIRSF000103">
    <property type="entry name" value="HIBADH"/>
    <property type="match status" value="1"/>
</dbReference>
<evidence type="ECO:0000313" key="7">
    <source>
        <dbReference type="EMBL" id="ARP96007.1"/>
    </source>
</evidence>
<dbReference type="InterPro" id="IPR015815">
    <property type="entry name" value="HIBADH-related"/>
</dbReference>
<dbReference type="GO" id="GO:0016491">
    <property type="term" value="F:oxidoreductase activity"/>
    <property type="evidence" value="ECO:0007669"/>
    <property type="project" value="UniProtKB-KW"/>
</dbReference>
<dbReference type="RefSeq" id="WP_086079760.1">
    <property type="nucleotide sequence ID" value="NZ_CP021111.1"/>
</dbReference>
<sequence length="299" mass="30504">MTPTDDRSVGFIGLGIMGSGMAASLLRRGYEVAVHNRTRAAEAKLVAAGATAAGSPAEVARRARVVMLCLSDTAAVEAVLFGPDGLAGALPAGSHVIDTSTIAASATRRHAQRLAERGISLVDAPVSGGQAAAQSGELSCMAGGTEAAFDHCLPYLQAIATRVLRMGDNGAGQVAKACNQVAVSAVMLGVAEAFALARANGVDPAAVREALLGGAARSNILEKNAVRLLQDDYKPGFRAGLMHKDLRLALECGTDAGAYMPVAATVLQLLQAACNTGHAQEDWSVVGKLVADLAQARHA</sequence>
<dbReference type="GO" id="GO:0016054">
    <property type="term" value="P:organic acid catabolic process"/>
    <property type="evidence" value="ECO:0007669"/>
    <property type="project" value="UniProtKB-ARBA"/>
</dbReference>
<keyword evidence="8" id="KW-1185">Reference proteome</keyword>
<dbReference type="PROSITE" id="PS00895">
    <property type="entry name" value="3_HYDROXYISOBUT_DH"/>
    <property type="match status" value="1"/>
</dbReference>
<dbReference type="Proteomes" id="UP000194161">
    <property type="component" value="Chromosome"/>
</dbReference>
<dbReference type="SUPFAM" id="SSF48179">
    <property type="entry name" value="6-phosphogluconate dehydrogenase C-terminal domain-like"/>
    <property type="match status" value="1"/>
</dbReference>
<dbReference type="Gene3D" id="3.40.50.720">
    <property type="entry name" value="NAD(P)-binding Rossmann-like Domain"/>
    <property type="match status" value="1"/>
</dbReference>
<dbReference type="GO" id="GO:0050661">
    <property type="term" value="F:NADP binding"/>
    <property type="evidence" value="ECO:0007669"/>
    <property type="project" value="InterPro"/>
</dbReference>
<name>A0A1W6ZFC9_9BORD</name>
<proteinExistence type="inferred from homology"/>
<protein>
    <recommendedName>
        <fullName evidence="9">2-hydroxy-3-oxopropionate reductase</fullName>
    </recommendedName>
</protein>
<dbReference type="GO" id="GO:0051287">
    <property type="term" value="F:NAD binding"/>
    <property type="evidence" value="ECO:0007669"/>
    <property type="project" value="InterPro"/>
</dbReference>
<evidence type="ECO:0000259" key="5">
    <source>
        <dbReference type="Pfam" id="PF03446"/>
    </source>
</evidence>
<evidence type="ECO:0000256" key="3">
    <source>
        <dbReference type="ARBA" id="ARBA00023027"/>
    </source>
</evidence>
<dbReference type="InterPro" id="IPR029154">
    <property type="entry name" value="HIBADH-like_NADP-bd"/>
</dbReference>
<dbReference type="STRING" id="463040.CAL15_17475"/>
<evidence type="ECO:0008006" key="9">
    <source>
        <dbReference type="Google" id="ProtNLM"/>
    </source>
</evidence>
<feature type="active site" evidence="4">
    <location>
        <position position="176"/>
    </location>
</feature>
<dbReference type="InterPro" id="IPR036291">
    <property type="entry name" value="NAD(P)-bd_dom_sf"/>
</dbReference>
<dbReference type="KEGG" id="bgm:CAL15_17475"/>
<dbReference type="InterPro" id="IPR006115">
    <property type="entry name" value="6PGDH_NADP-bd"/>
</dbReference>
<dbReference type="InterPro" id="IPR002204">
    <property type="entry name" value="3-OH-isobutyrate_DH-rel_CS"/>
</dbReference>
<gene>
    <name evidence="7" type="ORF">CAL15_17475</name>
</gene>
<dbReference type="OrthoDB" id="9777604at2"/>
<feature type="domain" description="3-hydroxyisobutyrate dehydrogenase-like NAD-binding" evidence="6">
    <location>
        <begin position="170"/>
        <end position="286"/>
    </location>
</feature>
<dbReference type="InterPro" id="IPR008927">
    <property type="entry name" value="6-PGluconate_DH-like_C_sf"/>
</dbReference>
<keyword evidence="2" id="KW-0560">Oxidoreductase</keyword>
<evidence type="ECO:0000256" key="1">
    <source>
        <dbReference type="ARBA" id="ARBA00009080"/>
    </source>
</evidence>
<feature type="domain" description="6-phosphogluconate dehydrogenase NADP-binding" evidence="5">
    <location>
        <begin position="9"/>
        <end position="167"/>
    </location>
</feature>
<dbReference type="SUPFAM" id="SSF51735">
    <property type="entry name" value="NAD(P)-binding Rossmann-fold domains"/>
    <property type="match status" value="1"/>
</dbReference>
<dbReference type="AlphaFoldDB" id="A0A1W6ZFC9"/>
<comment type="similarity">
    <text evidence="1">Belongs to the HIBADH-related family.</text>
</comment>
<evidence type="ECO:0000256" key="2">
    <source>
        <dbReference type="ARBA" id="ARBA00023002"/>
    </source>
</evidence>
<evidence type="ECO:0000256" key="4">
    <source>
        <dbReference type="PIRSR" id="PIRSR000103-1"/>
    </source>
</evidence>
<dbReference type="PANTHER" id="PTHR43060">
    <property type="entry name" value="3-HYDROXYISOBUTYRATE DEHYDROGENASE-LIKE 1, MITOCHONDRIAL-RELATED"/>
    <property type="match status" value="1"/>
</dbReference>